<dbReference type="GeneID" id="54356807"/>
<keyword evidence="2" id="KW-1185">Reference proteome</keyword>
<accession>A0A6J3MGK9</accession>
<dbReference type="RefSeq" id="XP_033463850.1">
    <property type="nucleotide sequence ID" value="XM_033599008.1"/>
</dbReference>
<organism evidence="3">
    <name type="scientific">Dissoconium aciculare CBS 342.82</name>
    <dbReference type="NCBI Taxonomy" id="1314786"/>
    <lineage>
        <taxon>Eukaryota</taxon>
        <taxon>Fungi</taxon>
        <taxon>Dikarya</taxon>
        <taxon>Ascomycota</taxon>
        <taxon>Pezizomycotina</taxon>
        <taxon>Dothideomycetes</taxon>
        <taxon>Dothideomycetidae</taxon>
        <taxon>Mycosphaerellales</taxon>
        <taxon>Dissoconiaceae</taxon>
        <taxon>Dissoconium</taxon>
    </lineage>
</organism>
<protein>
    <submittedName>
        <fullName evidence="3">Uncharacterized protein</fullName>
    </submittedName>
</protein>
<dbReference type="Proteomes" id="UP000504637">
    <property type="component" value="Unplaced"/>
</dbReference>
<evidence type="ECO:0000313" key="3">
    <source>
        <dbReference type="RefSeq" id="XP_033463850.1"/>
    </source>
</evidence>
<evidence type="ECO:0000313" key="2">
    <source>
        <dbReference type="Proteomes" id="UP000504637"/>
    </source>
</evidence>
<evidence type="ECO:0000256" key="1">
    <source>
        <dbReference type="SAM" id="MobiDB-lite"/>
    </source>
</evidence>
<reference evidence="3" key="2">
    <citation type="submission" date="2020-04" db="EMBL/GenBank/DDBJ databases">
        <authorList>
            <consortium name="NCBI Genome Project"/>
        </authorList>
    </citation>
    <scope>NUCLEOTIDE SEQUENCE</scope>
    <source>
        <strain evidence="3">CBS 342.82</strain>
    </source>
</reference>
<gene>
    <name evidence="3" type="ORF">K489DRAFT_125992</name>
</gene>
<proteinExistence type="predicted"/>
<sequence>MQLGPEMAISAYSSLSPSLLLPLLSSSLSSSSSSVPAVAPRNCHKPLSRRRQEKHTACPDPLRYFRRGNHSVEGQSLLFFTELVACLALPCSASY</sequence>
<dbReference type="AlphaFoldDB" id="A0A6J3MGK9"/>
<feature type="compositionally biased region" description="Basic residues" evidence="1">
    <location>
        <begin position="42"/>
        <end position="53"/>
    </location>
</feature>
<feature type="region of interest" description="Disordered" evidence="1">
    <location>
        <begin position="27"/>
        <end position="55"/>
    </location>
</feature>
<name>A0A6J3MGK9_9PEZI</name>
<reference evidence="3" key="3">
    <citation type="submission" date="2025-08" db="UniProtKB">
        <authorList>
            <consortium name="RefSeq"/>
        </authorList>
    </citation>
    <scope>IDENTIFICATION</scope>
    <source>
        <strain evidence="3">CBS 342.82</strain>
    </source>
</reference>
<reference evidence="3" key="1">
    <citation type="submission" date="2020-01" db="EMBL/GenBank/DDBJ databases">
        <authorList>
            <consortium name="DOE Joint Genome Institute"/>
            <person name="Haridas S."/>
            <person name="Albert R."/>
            <person name="Binder M."/>
            <person name="Bloem J."/>
            <person name="Labutti K."/>
            <person name="Salamov A."/>
            <person name="Andreopoulos B."/>
            <person name="Baker S.E."/>
            <person name="Barry K."/>
            <person name="Bills G."/>
            <person name="Bluhm B.H."/>
            <person name="Cannon C."/>
            <person name="Castanera R."/>
            <person name="Culley D.E."/>
            <person name="Daum C."/>
            <person name="Ezra D."/>
            <person name="Gonzalez J.B."/>
            <person name="Henrissat B."/>
            <person name="Kuo A."/>
            <person name="Liang C."/>
            <person name="Lipzen A."/>
            <person name="Lutzoni F."/>
            <person name="Magnuson J."/>
            <person name="Mondo S."/>
            <person name="Nolan M."/>
            <person name="Ohm R."/>
            <person name="Pangilinan J."/>
            <person name="Park H.-J."/>
            <person name="Ramirez L."/>
            <person name="Alfaro M."/>
            <person name="Sun H."/>
            <person name="Tritt A."/>
            <person name="Yoshinaga Y."/>
            <person name="Zwiers L.-H."/>
            <person name="Turgeon B.G."/>
            <person name="Goodwin S.B."/>
            <person name="Spatafora J.W."/>
            <person name="Crous P.W."/>
            <person name="Grigoriev I.V."/>
        </authorList>
    </citation>
    <scope>NUCLEOTIDE SEQUENCE</scope>
    <source>
        <strain evidence="3">CBS 342.82</strain>
    </source>
</reference>